<name>A0AAE0XQP0_9GAST</name>
<sequence>MKNAQPFANEISLIFMVRLEVVDRGQRRTCPTFHRGLYCTHFQLKSCFVFFGHDFLLKREQNVIGRPEDQLSRRVWGILEGRIPLASP</sequence>
<reference evidence="1" key="1">
    <citation type="journal article" date="2023" name="G3 (Bethesda)">
        <title>A reference genome for the long-term kleptoplast-retaining sea slug Elysia crispata morphotype clarki.</title>
        <authorList>
            <person name="Eastman K.E."/>
            <person name="Pendleton A.L."/>
            <person name="Shaikh M.A."/>
            <person name="Suttiyut T."/>
            <person name="Ogas R."/>
            <person name="Tomko P."/>
            <person name="Gavelis G."/>
            <person name="Widhalm J.R."/>
            <person name="Wisecaver J.H."/>
        </authorList>
    </citation>
    <scope>NUCLEOTIDE SEQUENCE</scope>
    <source>
        <strain evidence="1">ECLA1</strain>
    </source>
</reference>
<dbReference type="Proteomes" id="UP001283361">
    <property type="component" value="Unassembled WGS sequence"/>
</dbReference>
<protein>
    <submittedName>
        <fullName evidence="1">Uncharacterized protein</fullName>
    </submittedName>
</protein>
<proteinExistence type="predicted"/>
<keyword evidence="2" id="KW-1185">Reference proteome</keyword>
<evidence type="ECO:0000313" key="2">
    <source>
        <dbReference type="Proteomes" id="UP001283361"/>
    </source>
</evidence>
<comment type="caution">
    <text evidence="1">The sequence shown here is derived from an EMBL/GenBank/DDBJ whole genome shotgun (WGS) entry which is preliminary data.</text>
</comment>
<dbReference type="AlphaFoldDB" id="A0AAE0XQP0"/>
<gene>
    <name evidence="1" type="ORF">RRG08_049015</name>
</gene>
<organism evidence="1 2">
    <name type="scientific">Elysia crispata</name>
    <name type="common">lettuce slug</name>
    <dbReference type="NCBI Taxonomy" id="231223"/>
    <lineage>
        <taxon>Eukaryota</taxon>
        <taxon>Metazoa</taxon>
        <taxon>Spiralia</taxon>
        <taxon>Lophotrochozoa</taxon>
        <taxon>Mollusca</taxon>
        <taxon>Gastropoda</taxon>
        <taxon>Heterobranchia</taxon>
        <taxon>Euthyneura</taxon>
        <taxon>Panpulmonata</taxon>
        <taxon>Sacoglossa</taxon>
        <taxon>Placobranchoidea</taxon>
        <taxon>Plakobranchidae</taxon>
        <taxon>Elysia</taxon>
    </lineage>
</organism>
<dbReference type="EMBL" id="JAWDGP010007809">
    <property type="protein sequence ID" value="KAK3704058.1"/>
    <property type="molecule type" value="Genomic_DNA"/>
</dbReference>
<accession>A0AAE0XQP0</accession>
<evidence type="ECO:0000313" key="1">
    <source>
        <dbReference type="EMBL" id="KAK3704058.1"/>
    </source>
</evidence>